<evidence type="ECO:0000259" key="7">
    <source>
        <dbReference type="PROSITE" id="PS51833"/>
    </source>
</evidence>
<dbReference type="Gene3D" id="1.10.510.10">
    <property type="entry name" value="Transferase(Phosphotransferase) domain 1"/>
    <property type="match status" value="1"/>
</dbReference>
<evidence type="ECO:0000313" key="8">
    <source>
        <dbReference type="EMBL" id="SFI25828.1"/>
    </source>
</evidence>
<evidence type="ECO:0000256" key="5">
    <source>
        <dbReference type="SAM" id="MobiDB-lite"/>
    </source>
</evidence>
<dbReference type="OrthoDB" id="6111975at2"/>
<keyword evidence="3 8" id="KW-0418">Kinase</keyword>
<dbReference type="RefSeq" id="WP_092049897.1">
    <property type="nucleotide sequence ID" value="NZ_FOQD01000007.1"/>
</dbReference>
<evidence type="ECO:0000256" key="2">
    <source>
        <dbReference type="ARBA" id="ARBA00022741"/>
    </source>
</evidence>
<dbReference type="InterPro" id="IPR008271">
    <property type="entry name" value="Ser/Thr_kinase_AS"/>
</dbReference>
<dbReference type="GO" id="GO:0005524">
    <property type="term" value="F:ATP binding"/>
    <property type="evidence" value="ECO:0007669"/>
    <property type="project" value="UniProtKB-KW"/>
</dbReference>
<sequence length="647" mass="72194">MTSVTTGNSNEQQLLTRLRNLQWSGESQLPLPPQSVIDFSARARQPDVTVRELSEVVECEPALTAELLRNVNSCVRGLRQKVDSVQQAIALLGIPNSTTILLTSALSNAVQRVESPLVPAADFRRETVERAIFAREVARHMGLNATVAYTAAMLQDILLPVLTRRHQVDYHEYLHQGEYESLAAFEKLRFGWTHAEITAKTLLNWGFSNTLALAVLQHHDSPEQLLVDHDELPLGFAVSCSALLMDVLRQSPDGVTRLVDLHAINQRFHVMEIATFVDQSVKELSNTLHNPVSLVHRLQNAMLNQLDQRRRQVVITGRQFGSYVLEEKMKESSMGAIFKARHIHLRRPAAVKILRADRTTSASIAQFEQEVQLTSRLNHPNTVRIFDFGRTPDDLFFYAMELVDGMTLADLVKTHGRLSDGRVLNLLQQTCGSLAEAHDLNLIHRDIKPENIMISLRANRPDHVTLLDFGLVTSSAGEQTSGNESVRGVVGTPLYMSPEAAQGRENICSRSDLYSIAAVGYFLLTGTPVFTGNSVMDVLQQHMRSTPIPPTERADVRVAPELERILMRCLQKDPVDRPRSALELVEALSQIVPVNPWKTEDGLRWWRDQSQLKEDQAASAVENPLASTMVTPNNASSSSGLERTLHV</sequence>
<feature type="compositionally biased region" description="Polar residues" evidence="5">
    <location>
        <begin position="628"/>
        <end position="641"/>
    </location>
</feature>
<evidence type="ECO:0000256" key="3">
    <source>
        <dbReference type="ARBA" id="ARBA00022777"/>
    </source>
</evidence>
<dbReference type="Gene3D" id="1.10.3210.10">
    <property type="entry name" value="Hypothetical protein af1432"/>
    <property type="match status" value="1"/>
</dbReference>
<dbReference type="PANTHER" id="PTHR43289">
    <property type="entry name" value="MITOGEN-ACTIVATED PROTEIN KINASE KINASE KINASE 20-RELATED"/>
    <property type="match status" value="1"/>
</dbReference>
<dbReference type="CDD" id="cd14014">
    <property type="entry name" value="STKc_PknB_like"/>
    <property type="match status" value="1"/>
</dbReference>
<reference evidence="9" key="1">
    <citation type="submission" date="2016-10" db="EMBL/GenBank/DDBJ databases">
        <authorList>
            <person name="Varghese N."/>
            <person name="Submissions S."/>
        </authorList>
    </citation>
    <scope>NUCLEOTIDE SEQUENCE [LARGE SCALE GENOMIC DNA]</scope>
    <source>
        <strain evidence="9">DSM 26348</strain>
    </source>
</reference>
<keyword evidence="4" id="KW-0067">ATP-binding</keyword>
<dbReference type="PROSITE" id="PS51833">
    <property type="entry name" value="HDOD"/>
    <property type="match status" value="1"/>
</dbReference>
<organism evidence="8 9">
    <name type="scientific">Planctomicrobium piriforme</name>
    <dbReference type="NCBI Taxonomy" id="1576369"/>
    <lineage>
        <taxon>Bacteria</taxon>
        <taxon>Pseudomonadati</taxon>
        <taxon>Planctomycetota</taxon>
        <taxon>Planctomycetia</taxon>
        <taxon>Planctomycetales</taxon>
        <taxon>Planctomycetaceae</taxon>
        <taxon>Planctomicrobium</taxon>
    </lineage>
</organism>
<name>A0A1I3GQR1_9PLAN</name>
<dbReference type="PROSITE" id="PS50011">
    <property type="entry name" value="PROTEIN_KINASE_DOM"/>
    <property type="match status" value="1"/>
</dbReference>
<dbReference type="Proteomes" id="UP000199518">
    <property type="component" value="Unassembled WGS sequence"/>
</dbReference>
<dbReference type="SMART" id="SM00220">
    <property type="entry name" value="S_TKc"/>
    <property type="match status" value="1"/>
</dbReference>
<dbReference type="Pfam" id="PF08668">
    <property type="entry name" value="HDOD"/>
    <property type="match status" value="1"/>
</dbReference>
<dbReference type="AlphaFoldDB" id="A0A1I3GQR1"/>
<dbReference type="SUPFAM" id="SSF109604">
    <property type="entry name" value="HD-domain/PDEase-like"/>
    <property type="match status" value="1"/>
</dbReference>
<dbReference type="PROSITE" id="PS00108">
    <property type="entry name" value="PROTEIN_KINASE_ST"/>
    <property type="match status" value="1"/>
</dbReference>
<keyword evidence="8" id="KW-0723">Serine/threonine-protein kinase</keyword>
<dbReference type="PANTHER" id="PTHR43289:SF6">
    <property type="entry name" value="SERINE_THREONINE-PROTEIN KINASE NEKL-3"/>
    <property type="match status" value="1"/>
</dbReference>
<dbReference type="Gene3D" id="3.30.200.20">
    <property type="entry name" value="Phosphorylase Kinase, domain 1"/>
    <property type="match status" value="1"/>
</dbReference>
<keyword evidence="9" id="KW-1185">Reference proteome</keyword>
<feature type="domain" description="Protein kinase" evidence="6">
    <location>
        <begin position="323"/>
        <end position="598"/>
    </location>
</feature>
<dbReference type="GO" id="GO:0004674">
    <property type="term" value="F:protein serine/threonine kinase activity"/>
    <property type="evidence" value="ECO:0007669"/>
    <property type="project" value="UniProtKB-KW"/>
</dbReference>
<feature type="domain" description="HDOD" evidence="7">
    <location>
        <begin position="29"/>
        <end position="221"/>
    </location>
</feature>
<evidence type="ECO:0000313" key="9">
    <source>
        <dbReference type="Proteomes" id="UP000199518"/>
    </source>
</evidence>
<evidence type="ECO:0000256" key="4">
    <source>
        <dbReference type="ARBA" id="ARBA00022840"/>
    </source>
</evidence>
<evidence type="ECO:0000256" key="1">
    <source>
        <dbReference type="ARBA" id="ARBA00022679"/>
    </source>
</evidence>
<feature type="region of interest" description="Disordered" evidence="5">
    <location>
        <begin position="628"/>
        <end position="647"/>
    </location>
</feature>
<dbReference type="Pfam" id="PF00069">
    <property type="entry name" value="Pkinase"/>
    <property type="match status" value="1"/>
</dbReference>
<dbReference type="EMBL" id="FOQD01000007">
    <property type="protein sequence ID" value="SFI25828.1"/>
    <property type="molecule type" value="Genomic_DNA"/>
</dbReference>
<proteinExistence type="predicted"/>
<dbReference type="STRING" id="1576369.SAMN05421753_10794"/>
<keyword evidence="2" id="KW-0547">Nucleotide-binding</keyword>
<protein>
    <submittedName>
        <fullName evidence="8">Serine/threonine protein kinase</fullName>
    </submittedName>
</protein>
<evidence type="ECO:0000259" key="6">
    <source>
        <dbReference type="PROSITE" id="PS50011"/>
    </source>
</evidence>
<dbReference type="InterPro" id="IPR013976">
    <property type="entry name" value="HDOD"/>
</dbReference>
<accession>A0A1I3GQR1</accession>
<dbReference type="SUPFAM" id="SSF56112">
    <property type="entry name" value="Protein kinase-like (PK-like)"/>
    <property type="match status" value="1"/>
</dbReference>
<gene>
    <name evidence="8" type="ORF">SAMN05421753_10794</name>
</gene>
<dbReference type="InterPro" id="IPR011009">
    <property type="entry name" value="Kinase-like_dom_sf"/>
</dbReference>
<dbReference type="InterPro" id="IPR000719">
    <property type="entry name" value="Prot_kinase_dom"/>
</dbReference>
<keyword evidence="1" id="KW-0808">Transferase</keyword>